<organism evidence="2 3">
    <name type="scientific">Stylosanthes scabra</name>
    <dbReference type="NCBI Taxonomy" id="79078"/>
    <lineage>
        <taxon>Eukaryota</taxon>
        <taxon>Viridiplantae</taxon>
        <taxon>Streptophyta</taxon>
        <taxon>Embryophyta</taxon>
        <taxon>Tracheophyta</taxon>
        <taxon>Spermatophyta</taxon>
        <taxon>Magnoliopsida</taxon>
        <taxon>eudicotyledons</taxon>
        <taxon>Gunneridae</taxon>
        <taxon>Pentapetalae</taxon>
        <taxon>rosids</taxon>
        <taxon>fabids</taxon>
        <taxon>Fabales</taxon>
        <taxon>Fabaceae</taxon>
        <taxon>Papilionoideae</taxon>
        <taxon>50 kb inversion clade</taxon>
        <taxon>dalbergioids sensu lato</taxon>
        <taxon>Dalbergieae</taxon>
        <taxon>Pterocarpus clade</taxon>
        <taxon>Stylosanthes</taxon>
    </lineage>
</organism>
<gene>
    <name evidence="2" type="ORF">PIB30_072703</name>
</gene>
<dbReference type="EMBL" id="JASCZI010121695">
    <property type="protein sequence ID" value="MED6162662.1"/>
    <property type="molecule type" value="Genomic_DNA"/>
</dbReference>
<feature type="region of interest" description="Disordered" evidence="1">
    <location>
        <begin position="1"/>
        <end position="34"/>
    </location>
</feature>
<accession>A0ABU6UMY7</accession>
<evidence type="ECO:0008006" key="4">
    <source>
        <dbReference type="Google" id="ProtNLM"/>
    </source>
</evidence>
<reference evidence="2 3" key="1">
    <citation type="journal article" date="2023" name="Plants (Basel)">
        <title>Bridging the Gap: Combining Genomics and Transcriptomics Approaches to Understand Stylosanthes scabra, an Orphan Legume from the Brazilian Caatinga.</title>
        <authorList>
            <person name="Ferreira-Neto J.R.C."/>
            <person name="da Silva M.D."/>
            <person name="Binneck E."/>
            <person name="de Melo N.F."/>
            <person name="da Silva R.H."/>
            <person name="de Melo A.L.T.M."/>
            <person name="Pandolfi V."/>
            <person name="Bustamante F.O."/>
            <person name="Brasileiro-Vidal A.C."/>
            <person name="Benko-Iseppon A.M."/>
        </authorList>
    </citation>
    <scope>NUCLEOTIDE SEQUENCE [LARGE SCALE GENOMIC DNA]</scope>
    <source>
        <tissue evidence="2">Leaves</tissue>
    </source>
</reference>
<evidence type="ECO:0000313" key="2">
    <source>
        <dbReference type="EMBL" id="MED6162662.1"/>
    </source>
</evidence>
<sequence length="130" mass="14355">MSPVDSEKPSSILLGRPFLNTSSNKASSGGSFTSPVDIIDEVMEEVHKETLGTMSFDKSLSMGEVVDFDEDIPPPLIYQEDNKPHHAPSEELKLLPSYLKYAFLEDGNKLPVIIAKESSPPNKKKSFLEC</sequence>
<dbReference type="Proteomes" id="UP001341840">
    <property type="component" value="Unassembled WGS sequence"/>
</dbReference>
<evidence type="ECO:0000313" key="3">
    <source>
        <dbReference type="Proteomes" id="UP001341840"/>
    </source>
</evidence>
<feature type="compositionally biased region" description="Polar residues" evidence="1">
    <location>
        <begin position="19"/>
        <end position="34"/>
    </location>
</feature>
<protein>
    <recommendedName>
        <fullName evidence="4">Reverse transcriptase domain-containing protein</fullName>
    </recommendedName>
</protein>
<evidence type="ECO:0000256" key="1">
    <source>
        <dbReference type="SAM" id="MobiDB-lite"/>
    </source>
</evidence>
<keyword evidence="3" id="KW-1185">Reference proteome</keyword>
<proteinExistence type="predicted"/>
<comment type="caution">
    <text evidence="2">The sequence shown here is derived from an EMBL/GenBank/DDBJ whole genome shotgun (WGS) entry which is preliminary data.</text>
</comment>
<name>A0ABU6UMY7_9FABA</name>